<dbReference type="CDD" id="cd08946">
    <property type="entry name" value="SDR_e"/>
    <property type="match status" value="1"/>
</dbReference>
<evidence type="ECO:0000313" key="2">
    <source>
        <dbReference type="EMBL" id="MFC5514226.1"/>
    </source>
</evidence>
<dbReference type="Gene3D" id="3.40.50.720">
    <property type="entry name" value="NAD(P)-binding Rossmann-like Domain"/>
    <property type="match status" value="1"/>
</dbReference>
<dbReference type="PANTHER" id="PTHR43245:SF55">
    <property type="entry name" value="NAD(P)-BINDING DOMAIN-CONTAINING PROTEIN"/>
    <property type="match status" value="1"/>
</dbReference>
<proteinExistence type="predicted"/>
<dbReference type="InterPro" id="IPR036291">
    <property type="entry name" value="NAD(P)-bd_dom_sf"/>
</dbReference>
<dbReference type="InterPro" id="IPR050177">
    <property type="entry name" value="Lipid_A_modif_metabolic_enz"/>
</dbReference>
<comment type="caution">
    <text evidence="2">The sequence shown here is derived from an EMBL/GenBank/DDBJ whole genome shotgun (WGS) entry which is preliminary data.</text>
</comment>
<dbReference type="SUPFAM" id="SSF51735">
    <property type="entry name" value="NAD(P)-binding Rossmann-fold domains"/>
    <property type="match status" value="1"/>
</dbReference>
<reference evidence="3" key="1">
    <citation type="journal article" date="2019" name="Int. J. Syst. Evol. Microbiol.">
        <title>The Global Catalogue of Microorganisms (GCM) 10K type strain sequencing project: providing services to taxonomists for standard genome sequencing and annotation.</title>
        <authorList>
            <consortium name="The Broad Institute Genomics Platform"/>
            <consortium name="The Broad Institute Genome Sequencing Center for Infectious Disease"/>
            <person name="Wu L."/>
            <person name="Ma J."/>
        </authorList>
    </citation>
    <scope>NUCLEOTIDE SEQUENCE [LARGE SCALE GENOMIC DNA]</scope>
    <source>
        <strain evidence="3">KACC 12633</strain>
    </source>
</reference>
<feature type="domain" description="NAD-dependent epimerase/dehydratase" evidence="1">
    <location>
        <begin position="8"/>
        <end position="184"/>
    </location>
</feature>
<dbReference type="RefSeq" id="WP_266344851.1">
    <property type="nucleotide sequence ID" value="NZ_JAPKNH010000006.1"/>
</dbReference>
<evidence type="ECO:0000259" key="1">
    <source>
        <dbReference type="Pfam" id="PF01370"/>
    </source>
</evidence>
<gene>
    <name evidence="2" type="ORF">ACFPP9_00470</name>
</gene>
<dbReference type="Proteomes" id="UP001596150">
    <property type="component" value="Unassembled WGS sequence"/>
</dbReference>
<dbReference type="Pfam" id="PF01370">
    <property type="entry name" value="Epimerase"/>
    <property type="match status" value="1"/>
</dbReference>
<name>A0ABW0PPZ8_9HYPH</name>
<dbReference type="InterPro" id="IPR001509">
    <property type="entry name" value="Epimerase_deHydtase"/>
</dbReference>
<dbReference type="PANTHER" id="PTHR43245">
    <property type="entry name" value="BIFUNCTIONAL POLYMYXIN RESISTANCE PROTEIN ARNA"/>
    <property type="match status" value="1"/>
</dbReference>
<dbReference type="EMBL" id="JBHSML010000001">
    <property type="protein sequence ID" value="MFC5514226.1"/>
    <property type="molecule type" value="Genomic_DNA"/>
</dbReference>
<keyword evidence="3" id="KW-1185">Reference proteome</keyword>
<organism evidence="2 3">
    <name type="scientific">Kaistia terrae</name>
    <dbReference type="NCBI Taxonomy" id="537017"/>
    <lineage>
        <taxon>Bacteria</taxon>
        <taxon>Pseudomonadati</taxon>
        <taxon>Pseudomonadota</taxon>
        <taxon>Alphaproteobacteria</taxon>
        <taxon>Hyphomicrobiales</taxon>
        <taxon>Kaistiaceae</taxon>
        <taxon>Kaistia</taxon>
    </lineage>
</organism>
<accession>A0ABW0PPZ8</accession>
<evidence type="ECO:0000313" key="3">
    <source>
        <dbReference type="Proteomes" id="UP001596150"/>
    </source>
</evidence>
<protein>
    <submittedName>
        <fullName evidence="2">NAD-dependent epimerase/dehydratase family protein</fullName>
    </submittedName>
</protein>
<sequence length="283" mass="30360">MTTQHERILVTGAGGLVGSGIRPYLAEQFAEVVLLDRTAPTAVARNERIVVGELSDRALLAEAMVGVTGVVHLACVHGFTINFEDTIDSNYRGLVRLLEAFVAAGGSHFVYASSHHGWGYYPRDELVRESDPPRPDSWYAVSKIFGEAAVAHLADANGFSALSLRIGNCSPAVTDERCTHMWTSFRDVADLAARGLQRPALGHRAVFATADCTDPFFDNSGLADLGFATQDRPEDNLALPSIATEPKADGLFGLSVGGNYATSNLKTDIATWQRINQTARGGP</sequence>